<dbReference type="RefSeq" id="WP_204006837.1">
    <property type="nucleotide sequence ID" value="NZ_BOPG01000069.1"/>
</dbReference>
<evidence type="ECO:0000256" key="3">
    <source>
        <dbReference type="SAM" id="Phobius"/>
    </source>
</evidence>
<sequence length="270" mass="28880">MRCPQTIEVGAYVLGALVPAEREAFEKHLANCAICREEVAELAVLPGLLGRIDFETAKAIAQEGEDSAALFPIGWAGPTAKPEADEPAPSNVVRPERWAGPTVNADLDNRAADPEDSTVVSLLAAAERKRLREQRRRRIITAGVGLVAACLALVIGLGLPKWTADPGPAFTAMTAAAQNLPITADVALEPQGGGTRLIMKCEYKGEAGTRRSYKLMVLPKGGGTAEMATDWSAGQGDEFAYDGHTALKQTEIDRVEIWSADDRVLMVYKV</sequence>
<keyword evidence="3" id="KW-0472">Membrane</keyword>
<dbReference type="Gene3D" id="1.10.10.1320">
    <property type="entry name" value="Anti-sigma factor, zinc-finger domain"/>
    <property type="match status" value="1"/>
</dbReference>
<dbReference type="Pfam" id="PF13490">
    <property type="entry name" value="zf-HC2"/>
    <property type="match status" value="1"/>
</dbReference>
<evidence type="ECO:0000256" key="1">
    <source>
        <dbReference type="ARBA" id="ARBA00023015"/>
    </source>
</evidence>
<dbReference type="EMBL" id="BOPG01000069">
    <property type="protein sequence ID" value="GIJ61719.1"/>
    <property type="molecule type" value="Genomic_DNA"/>
</dbReference>
<keyword evidence="1" id="KW-0805">Transcription regulation</keyword>
<dbReference type="InterPro" id="IPR041916">
    <property type="entry name" value="Anti_sigma_zinc_sf"/>
</dbReference>
<feature type="domain" description="Putative zinc-finger" evidence="4">
    <location>
        <begin position="9"/>
        <end position="36"/>
    </location>
</feature>
<keyword evidence="3" id="KW-0812">Transmembrane</keyword>
<keyword evidence="2" id="KW-0804">Transcription</keyword>
<name>A0A8J4E534_9ACTN</name>
<keyword evidence="3" id="KW-1133">Transmembrane helix</keyword>
<evidence type="ECO:0000313" key="6">
    <source>
        <dbReference type="Proteomes" id="UP000612585"/>
    </source>
</evidence>
<feature type="transmembrane region" description="Helical" evidence="3">
    <location>
        <begin position="139"/>
        <end position="159"/>
    </location>
</feature>
<dbReference type="InterPro" id="IPR027383">
    <property type="entry name" value="Znf_put"/>
</dbReference>
<dbReference type="AlphaFoldDB" id="A0A8J4E534"/>
<evidence type="ECO:0000256" key="2">
    <source>
        <dbReference type="ARBA" id="ARBA00023163"/>
    </source>
</evidence>
<dbReference type="Proteomes" id="UP000612585">
    <property type="component" value="Unassembled WGS sequence"/>
</dbReference>
<comment type="caution">
    <text evidence="5">The sequence shown here is derived from an EMBL/GenBank/DDBJ whole genome shotgun (WGS) entry which is preliminary data.</text>
</comment>
<gene>
    <name evidence="5" type="ORF">Vau01_092350</name>
</gene>
<evidence type="ECO:0000259" key="4">
    <source>
        <dbReference type="Pfam" id="PF13490"/>
    </source>
</evidence>
<reference evidence="5" key="1">
    <citation type="submission" date="2021-01" db="EMBL/GenBank/DDBJ databases">
        <title>Whole genome shotgun sequence of Virgisporangium aurantiacum NBRC 16421.</title>
        <authorList>
            <person name="Komaki H."/>
            <person name="Tamura T."/>
        </authorList>
    </citation>
    <scope>NUCLEOTIDE SEQUENCE</scope>
    <source>
        <strain evidence="5">NBRC 16421</strain>
    </source>
</reference>
<evidence type="ECO:0000313" key="5">
    <source>
        <dbReference type="EMBL" id="GIJ61719.1"/>
    </source>
</evidence>
<keyword evidence="6" id="KW-1185">Reference proteome</keyword>
<organism evidence="5 6">
    <name type="scientific">Virgisporangium aurantiacum</name>
    <dbReference type="NCBI Taxonomy" id="175570"/>
    <lineage>
        <taxon>Bacteria</taxon>
        <taxon>Bacillati</taxon>
        <taxon>Actinomycetota</taxon>
        <taxon>Actinomycetes</taxon>
        <taxon>Micromonosporales</taxon>
        <taxon>Micromonosporaceae</taxon>
        <taxon>Virgisporangium</taxon>
    </lineage>
</organism>
<proteinExistence type="predicted"/>
<protein>
    <submittedName>
        <fullName evidence="5">Anti-sigma factor</fullName>
    </submittedName>
</protein>
<accession>A0A8J4E534</accession>